<evidence type="ECO:0008006" key="4">
    <source>
        <dbReference type="Google" id="ProtNLM"/>
    </source>
</evidence>
<dbReference type="Gene3D" id="3.60.15.10">
    <property type="entry name" value="Ribonuclease Z/Hydroxyacylglutathione hydrolase-like"/>
    <property type="match status" value="1"/>
</dbReference>
<protein>
    <recommendedName>
        <fullName evidence="4">Metallo-beta-lactamase domain-containing protein</fullName>
    </recommendedName>
</protein>
<dbReference type="PANTHER" id="PTHR46018:SF2">
    <property type="entry name" value="ZINC PHOSPHODIESTERASE ELAC PROTEIN 1"/>
    <property type="match status" value="1"/>
</dbReference>
<comment type="caution">
    <text evidence="2">The sequence shown here is derived from an EMBL/GenBank/DDBJ whole genome shotgun (WGS) entry which is preliminary data.</text>
</comment>
<gene>
    <name evidence="2" type="ORF">WG66_12276</name>
</gene>
<evidence type="ECO:0000313" key="3">
    <source>
        <dbReference type="Proteomes" id="UP000054988"/>
    </source>
</evidence>
<evidence type="ECO:0000313" key="2">
    <source>
        <dbReference type="EMBL" id="KTB35178.1"/>
    </source>
</evidence>
<proteinExistence type="predicted"/>
<dbReference type="Proteomes" id="UP000054988">
    <property type="component" value="Unassembled WGS sequence"/>
</dbReference>
<dbReference type="SUPFAM" id="SSF56281">
    <property type="entry name" value="Metallo-hydrolase/oxidoreductase"/>
    <property type="match status" value="1"/>
</dbReference>
<sequence length="473" mass="52289">MLRAAMNPALSVIFFGTSSGGGPSASRNCSSLIADVLGNGNLWMVDCAEGTIRQFANQPWTYGQQNPRPTQVKKIFITHMHADHVMGIIPMLRNVLFAPSTDPQSSSSSANKSPSIEIYGPAGIRTFVRSVLKMTLTRTADNYVVHELLTPEDEPTLCDPAEVMHYNEVPGRDILCSPEDGFWRGITQEKGAFCDVVVDAGSILHRDPCLGYVFRECAPLSRKLVFLGDTYDASPIIPLCLDPSPSLVVHEATEAHIPQEIDPKSKRSLETVKQKAFARGHSIPEQAGGFAKAVGAQQLVLNHIGSRFPHPSPTDTKGIRASVLREMERQASVAWGMGNVRVAFDFMHVSVPLPSDRRDDVSDSPPGWQDFEDFPTMTHQNPYYGGGHGRHNEHIGSRSYARGARGNSYYHRARHDSGRRQYSTNTHVLHTEEHNERPNADRSKRGRGIHHSSRGGVDDDNRGRGGSSRKRRR</sequence>
<dbReference type="EMBL" id="LATX01002012">
    <property type="protein sequence ID" value="KTB35178.1"/>
    <property type="molecule type" value="Genomic_DNA"/>
</dbReference>
<feature type="region of interest" description="Disordered" evidence="1">
    <location>
        <begin position="355"/>
        <end position="395"/>
    </location>
</feature>
<accession>A0A0W0FFW7</accession>
<name>A0A0W0FFW7_MONRR</name>
<dbReference type="PANTHER" id="PTHR46018">
    <property type="entry name" value="ZINC PHOSPHODIESTERASE ELAC PROTEIN 1"/>
    <property type="match status" value="1"/>
</dbReference>
<feature type="compositionally biased region" description="Basic and acidic residues" evidence="1">
    <location>
        <begin position="429"/>
        <end position="443"/>
    </location>
</feature>
<dbReference type="GO" id="GO:0042781">
    <property type="term" value="F:3'-tRNA processing endoribonuclease activity"/>
    <property type="evidence" value="ECO:0007669"/>
    <property type="project" value="TreeGrafter"/>
</dbReference>
<dbReference type="AlphaFoldDB" id="A0A0W0FFW7"/>
<evidence type="ECO:0000256" key="1">
    <source>
        <dbReference type="SAM" id="MobiDB-lite"/>
    </source>
</evidence>
<dbReference type="eggNOG" id="KOG2121">
    <property type="taxonomic scope" value="Eukaryota"/>
</dbReference>
<feature type="region of interest" description="Disordered" evidence="1">
    <location>
        <begin position="411"/>
        <end position="473"/>
    </location>
</feature>
<feature type="compositionally biased region" description="Basic residues" evidence="1">
    <location>
        <begin position="444"/>
        <end position="453"/>
    </location>
</feature>
<dbReference type="GO" id="GO:0005634">
    <property type="term" value="C:nucleus"/>
    <property type="evidence" value="ECO:0007669"/>
    <property type="project" value="TreeGrafter"/>
</dbReference>
<organism evidence="2 3">
    <name type="scientific">Moniliophthora roreri</name>
    <name type="common">Frosty pod rot fungus</name>
    <name type="synonym">Monilia roreri</name>
    <dbReference type="NCBI Taxonomy" id="221103"/>
    <lineage>
        <taxon>Eukaryota</taxon>
        <taxon>Fungi</taxon>
        <taxon>Dikarya</taxon>
        <taxon>Basidiomycota</taxon>
        <taxon>Agaricomycotina</taxon>
        <taxon>Agaricomycetes</taxon>
        <taxon>Agaricomycetidae</taxon>
        <taxon>Agaricales</taxon>
        <taxon>Marasmiineae</taxon>
        <taxon>Marasmiaceae</taxon>
        <taxon>Moniliophthora</taxon>
    </lineage>
</organism>
<reference evidence="2 3" key="1">
    <citation type="submission" date="2015-12" db="EMBL/GenBank/DDBJ databases">
        <title>Draft genome sequence of Moniliophthora roreri, the causal agent of frosty pod rot of cacao.</title>
        <authorList>
            <person name="Aime M.C."/>
            <person name="Diaz-Valderrama J.R."/>
            <person name="Kijpornyongpan T."/>
            <person name="Phillips-Mora W."/>
        </authorList>
    </citation>
    <scope>NUCLEOTIDE SEQUENCE [LARGE SCALE GENOMIC DNA]</scope>
    <source>
        <strain evidence="2 3">MCA 2952</strain>
    </source>
</reference>
<dbReference type="InterPro" id="IPR036866">
    <property type="entry name" value="RibonucZ/Hydroxyglut_hydro"/>
</dbReference>